<evidence type="ECO:0000259" key="3">
    <source>
        <dbReference type="Pfam" id="PF05605"/>
    </source>
</evidence>
<feature type="transmembrane region" description="Helical" evidence="2">
    <location>
        <begin position="108"/>
        <end position="129"/>
    </location>
</feature>
<dbReference type="EMBL" id="CP097502">
    <property type="protein sequence ID" value="URD76925.1"/>
    <property type="molecule type" value="Genomic_DNA"/>
</dbReference>
<dbReference type="Pfam" id="PF14571">
    <property type="entry name" value="Di19_C"/>
    <property type="match status" value="1"/>
</dbReference>
<evidence type="ECO:0000313" key="6">
    <source>
        <dbReference type="Proteomes" id="UP001055439"/>
    </source>
</evidence>
<dbReference type="InterPro" id="IPR008598">
    <property type="entry name" value="Di19_Zn-bd"/>
</dbReference>
<keyword evidence="6" id="KW-1185">Reference proteome</keyword>
<accession>A0A9E7EHI3</accession>
<dbReference type="Proteomes" id="UP001055439">
    <property type="component" value="Chromosome 1"/>
</dbReference>
<protein>
    <submittedName>
        <fullName evidence="5">Uncharacterized protein</fullName>
    </submittedName>
</protein>
<dbReference type="PANTHER" id="PTHR31875:SF23">
    <property type="entry name" value="PROTEIN DEHYDRATION-INDUCED 19 HOMOLOG 4"/>
    <property type="match status" value="1"/>
</dbReference>
<dbReference type="PANTHER" id="PTHR31875">
    <property type="entry name" value="PROTEIN DEHYDRATION-INDUCED 19"/>
    <property type="match status" value="1"/>
</dbReference>
<evidence type="ECO:0000256" key="2">
    <source>
        <dbReference type="SAM" id="Phobius"/>
    </source>
</evidence>
<sequence length="255" mass="28974">MEMDSWDRLSSASKRRESILRSRYDMYLGLEDTDGGEDDSRAEFPCPFCFEDFDLVGLCCHLDDEHPMEVKNEIVCPICAARVAMDIVGHITVQHGNFFKISFSESHYLFLSSLMLLLVSYYIAQTSFLTRAHMQHERRLFKGSSRSHSTLSFLRKELQDVNLRFSCGGSSYTLASSNAAPDPLLSSFIFSLPEVEPSKDVQAVISDEESTVDEISEDKVVNSAEPTLSYQDEEGARRCEFFRELVLSTIFDDHL</sequence>
<dbReference type="InterPro" id="IPR033347">
    <property type="entry name" value="Di19"/>
</dbReference>
<proteinExistence type="inferred from homology"/>
<dbReference type="AlphaFoldDB" id="A0A9E7EHI3"/>
<name>A0A9E7EHI3_9LILI</name>
<keyword evidence="2" id="KW-1133">Transmembrane helix</keyword>
<reference evidence="5" key="1">
    <citation type="submission" date="2022-05" db="EMBL/GenBank/DDBJ databases">
        <title>The Musa troglodytarum L. genome provides insights into the mechanism of non-climacteric behaviour and enrichment of carotenoids.</title>
        <authorList>
            <person name="Wang J."/>
        </authorList>
    </citation>
    <scope>NUCLEOTIDE SEQUENCE</scope>
    <source>
        <tissue evidence="5">Leaf</tissue>
    </source>
</reference>
<dbReference type="InterPro" id="IPR027935">
    <property type="entry name" value="Di19_C"/>
</dbReference>
<keyword evidence="2" id="KW-0472">Membrane</keyword>
<organism evidence="5 6">
    <name type="scientific">Musa troglodytarum</name>
    <name type="common">fe'i banana</name>
    <dbReference type="NCBI Taxonomy" id="320322"/>
    <lineage>
        <taxon>Eukaryota</taxon>
        <taxon>Viridiplantae</taxon>
        <taxon>Streptophyta</taxon>
        <taxon>Embryophyta</taxon>
        <taxon>Tracheophyta</taxon>
        <taxon>Spermatophyta</taxon>
        <taxon>Magnoliopsida</taxon>
        <taxon>Liliopsida</taxon>
        <taxon>Zingiberales</taxon>
        <taxon>Musaceae</taxon>
        <taxon>Musa</taxon>
    </lineage>
</organism>
<comment type="similarity">
    <text evidence="1">Belongs to the Di19 family.</text>
</comment>
<gene>
    <name evidence="5" type="ORF">MUK42_10181</name>
</gene>
<dbReference type="OrthoDB" id="6270329at2759"/>
<feature type="domain" description="Di19 zinc-binding" evidence="3">
    <location>
        <begin position="43"/>
        <end position="96"/>
    </location>
</feature>
<feature type="domain" description="Di19 C-terminal" evidence="4">
    <location>
        <begin position="151"/>
        <end position="250"/>
    </location>
</feature>
<evidence type="ECO:0000259" key="4">
    <source>
        <dbReference type="Pfam" id="PF14571"/>
    </source>
</evidence>
<evidence type="ECO:0000313" key="5">
    <source>
        <dbReference type="EMBL" id="URD76925.1"/>
    </source>
</evidence>
<keyword evidence="2" id="KW-0812">Transmembrane</keyword>
<dbReference type="Pfam" id="PF05605">
    <property type="entry name" value="zf-Di19"/>
    <property type="match status" value="1"/>
</dbReference>
<evidence type="ECO:0000256" key="1">
    <source>
        <dbReference type="ARBA" id="ARBA00007109"/>
    </source>
</evidence>